<dbReference type="RefSeq" id="WP_264965123.1">
    <property type="nucleotide sequence ID" value="NZ_JAPDVK010000001.1"/>
</dbReference>
<sequence length="270" mass="30168">MKKSIVSFALMLFAISASAQSTARKFVLKNSADGQSELTCYLPKKPTGRAVVDCPGGGYSHLAMDHEGHQWAEFFNKQGIAYFVLKYRMPKGDRNIPLSDAYQAMRIVRDSAEIWHINKKDVGIMGFSAGGHLASSVSTHAEEAVRPNFSILFYPVISMDERITHKGSCVNFLGEERKTNAKLVEEWSNDKAVRPQVTPRVILLMSSDDKVVPPVTNGVAYYMAMNKAGNECTLHIYPSGGHGWGFRNTAQGFRYHTQMLDDLTTWLQHF</sequence>
<evidence type="ECO:0000259" key="3">
    <source>
        <dbReference type="Pfam" id="PF07859"/>
    </source>
</evidence>
<dbReference type="InterPro" id="IPR050300">
    <property type="entry name" value="GDXG_lipolytic_enzyme"/>
</dbReference>
<organism evidence="4 5">
    <name type="scientific">Segatella copri</name>
    <dbReference type="NCBI Taxonomy" id="165179"/>
    <lineage>
        <taxon>Bacteria</taxon>
        <taxon>Pseudomonadati</taxon>
        <taxon>Bacteroidota</taxon>
        <taxon>Bacteroidia</taxon>
        <taxon>Bacteroidales</taxon>
        <taxon>Prevotellaceae</taxon>
        <taxon>Segatella</taxon>
    </lineage>
</organism>
<feature type="domain" description="Alpha/beta hydrolase fold-3" evidence="3">
    <location>
        <begin position="56"/>
        <end position="244"/>
    </location>
</feature>
<gene>
    <name evidence="4" type="ORF">ONT16_00710</name>
</gene>
<dbReference type="Proteomes" id="UP001209344">
    <property type="component" value="Unassembled WGS sequence"/>
</dbReference>
<dbReference type="SUPFAM" id="SSF53474">
    <property type="entry name" value="alpha/beta-Hydrolases"/>
    <property type="match status" value="1"/>
</dbReference>
<reference evidence="4" key="1">
    <citation type="submission" date="2022-11" db="EMBL/GenBank/DDBJ databases">
        <title>Genomic repertoires linked with pathogenic potency of arthritogenic Prevotella copri isolated from the gut of rheumatoid arthritis patients.</title>
        <authorList>
            <person name="Nii T."/>
            <person name="Maeda Y."/>
            <person name="Motooka D."/>
            <person name="Naito M."/>
            <person name="Matsumoto Y."/>
            <person name="Ogawa T."/>
            <person name="Oguro-Igashira E."/>
            <person name="Kishikawa T."/>
            <person name="Yamashita M."/>
            <person name="Koizumi S."/>
            <person name="Kurakawa T."/>
            <person name="Okumura R."/>
            <person name="Kayama H."/>
            <person name="Murakami M."/>
            <person name="Sakaguchi T."/>
            <person name="Das B."/>
            <person name="Nakamura S."/>
            <person name="Okada Y."/>
            <person name="Kumanogoh A."/>
            <person name="Takeda K."/>
        </authorList>
    </citation>
    <scope>NUCLEOTIDE SEQUENCE</scope>
    <source>
        <strain evidence="4">F3-75</strain>
    </source>
</reference>
<accession>A0AAP3F4I9</accession>
<dbReference type="GO" id="GO:0016787">
    <property type="term" value="F:hydrolase activity"/>
    <property type="evidence" value="ECO:0007669"/>
    <property type="project" value="UniProtKB-KW"/>
</dbReference>
<dbReference type="PANTHER" id="PTHR48081:SF6">
    <property type="entry name" value="PEPTIDASE S9 PROLYL OLIGOPEPTIDASE CATALYTIC DOMAIN-CONTAINING PROTEIN"/>
    <property type="match status" value="1"/>
</dbReference>
<dbReference type="Gene3D" id="3.40.50.1820">
    <property type="entry name" value="alpha/beta hydrolase"/>
    <property type="match status" value="1"/>
</dbReference>
<dbReference type="EMBL" id="JAPDVK010000001">
    <property type="protein sequence ID" value="MCW4126805.1"/>
    <property type="molecule type" value="Genomic_DNA"/>
</dbReference>
<name>A0AAP3F4I9_9BACT</name>
<evidence type="ECO:0000256" key="2">
    <source>
        <dbReference type="SAM" id="SignalP"/>
    </source>
</evidence>
<keyword evidence="1 4" id="KW-0378">Hydrolase</keyword>
<dbReference type="InterPro" id="IPR029058">
    <property type="entry name" value="AB_hydrolase_fold"/>
</dbReference>
<evidence type="ECO:0000313" key="4">
    <source>
        <dbReference type="EMBL" id="MCW4126805.1"/>
    </source>
</evidence>
<dbReference type="InterPro" id="IPR013094">
    <property type="entry name" value="AB_hydrolase_3"/>
</dbReference>
<comment type="caution">
    <text evidence="4">The sequence shown here is derived from an EMBL/GenBank/DDBJ whole genome shotgun (WGS) entry which is preliminary data.</text>
</comment>
<evidence type="ECO:0000256" key="1">
    <source>
        <dbReference type="ARBA" id="ARBA00022801"/>
    </source>
</evidence>
<feature type="chain" id="PRO_5043029721" evidence="2">
    <location>
        <begin position="20"/>
        <end position="270"/>
    </location>
</feature>
<dbReference type="AlphaFoldDB" id="A0AAP3F4I9"/>
<proteinExistence type="predicted"/>
<protein>
    <submittedName>
        <fullName evidence="4">Alpha/beta hydrolase</fullName>
    </submittedName>
</protein>
<dbReference type="Pfam" id="PF07859">
    <property type="entry name" value="Abhydrolase_3"/>
    <property type="match status" value="1"/>
</dbReference>
<dbReference type="PANTHER" id="PTHR48081">
    <property type="entry name" value="AB HYDROLASE SUPERFAMILY PROTEIN C4A8.06C"/>
    <property type="match status" value="1"/>
</dbReference>
<keyword evidence="2" id="KW-0732">Signal</keyword>
<feature type="signal peptide" evidence="2">
    <location>
        <begin position="1"/>
        <end position="19"/>
    </location>
</feature>
<evidence type="ECO:0000313" key="5">
    <source>
        <dbReference type="Proteomes" id="UP001209344"/>
    </source>
</evidence>